<dbReference type="Gene3D" id="1.25.40.10">
    <property type="entry name" value="Tetratricopeptide repeat domain"/>
    <property type="match status" value="2"/>
</dbReference>
<gene>
    <name evidence="2" type="ORF">PCOR1329_LOCUS48509</name>
</gene>
<dbReference type="EMBL" id="CAUYUJ010015859">
    <property type="protein sequence ID" value="CAK0858992.1"/>
    <property type="molecule type" value="Genomic_DNA"/>
</dbReference>
<dbReference type="PANTHER" id="PTHR37426:SF1">
    <property type="entry name" value="RIBOSOMAL RNA LARGE SUBUNIT METHYLTRANSFERASE J"/>
    <property type="match status" value="1"/>
</dbReference>
<dbReference type="SUPFAM" id="SSF53335">
    <property type="entry name" value="S-adenosyl-L-methionine-dependent methyltransferases"/>
    <property type="match status" value="1"/>
</dbReference>
<dbReference type="Gene3D" id="3.40.50.150">
    <property type="entry name" value="Vaccinia Virus protein VP39"/>
    <property type="match status" value="1"/>
</dbReference>
<dbReference type="PROSITE" id="PS51257">
    <property type="entry name" value="PROKAR_LIPOPROTEIN"/>
    <property type="match status" value="1"/>
</dbReference>
<sequence>MWEATLKPDVISYSAAISACEKRDQWQHALALLGEMRVAKLEPDSATTLGSARARRASSGSGLWRCFARCGRRSWSKTSSTYSAGISACEKGEQWQRALTLLREMCEAKVESNVISYGAGITACEKGRQWQHAVSLLHDMWNAMLGTRAISYNAGIGAVPAHYAAIRVCEVSGQWAKALDLLESMLGARVDTAAAKNPDAGRYLHVFQAGGPMDVFKHVILVALLQQMTSDVDPFTFIDTHAGAGVYDLNSEESLRRRRFEEGVLRLSRAADSCGRGLVADYLDAVRSCNQALGAPQRAMGIYPGSPALAWQWLRPQDSAVFFEAAAEPYESLRRSVALLGRDADRRPVLLRDDSYLRIALGHLPWPSGRQLVLIDPPYDSVQSHATWNVYIIRRLLQRSPSTCVALWYPLVDEEQVASLHGQVRSLAGRSVLVAEMRLENSLPGGSALQGSGMLIVNPPPAVHAQLLAALPGLGRALRAPDYRVLWL</sequence>
<comment type="caution">
    <text evidence="2">The sequence shown here is derived from an EMBL/GenBank/DDBJ whole genome shotgun (WGS) entry which is preliminary data.</text>
</comment>
<dbReference type="InterPro" id="IPR029063">
    <property type="entry name" value="SAM-dependent_MTases_sf"/>
</dbReference>
<dbReference type="Pfam" id="PF04378">
    <property type="entry name" value="RsmJ"/>
    <property type="match status" value="1"/>
</dbReference>
<dbReference type="Pfam" id="PF01535">
    <property type="entry name" value="PPR"/>
    <property type="match status" value="2"/>
</dbReference>
<protein>
    <submittedName>
        <fullName evidence="2">Uncharacterized protein</fullName>
    </submittedName>
</protein>
<dbReference type="NCBIfam" id="TIGR00756">
    <property type="entry name" value="PPR"/>
    <property type="match status" value="1"/>
</dbReference>
<accession>A0ABN9UH74</accession>
<evidence type="ECO:0000256" key="1">
    <source>
        <dbReference type="PROSITE-ProRule" id="PRU00708"/>
    </source>
</evidence>
<dbReference type="PANTHER" id="PTHR37426">
    <property type="entry name" value="RIBOSOMAL RNA LARGE SUBUNIT METHYLTRANSFERASE J"/>
    <property type="match status" value="1"/>
</dbReference>
<keyword evidence="3" id="KW-1185">Reference proteome</keyword>
<name>A0ABN9UH74_9DINO</name>
<evidence type="ECO:0000313" key="2">
    <source>
        <dbReference type="EMBL" id="CAK0858992.1"/>
    </source>
</evidence>
<dbReference type="InterPro" id="IPR002885">
    <property type="entry name" value="PPR_rpt"/>
</dbReference>
<dbReference type="InterPro" id="IPR007473">
    <property type="entry name" value="RlmJ"/>
</dbReference>
<dbReference type="InterPro" id="IPR011990">
    <property type="entry name" value="TPR-like_helical_dom_sf"/>
</dbReference>
<dbReference type="Proteomes" id="UP001189429">
    <property type="component" value="Unassembled WGS sequence"/>
</dbReference>
<proteinExistence type="predicted"/>
<organism evidence="2 3">
    <name type="scientific">Prorocentrum cordatum</name>
    <dbReference type="NCBI Taxonomy" id="2364126"/>
    <lineage>
        <taxon>Eukaryota</taxon>
        <taxon>Sar</taxon>
        <taxon>Alveolata</taxon>
        <taxon>Dinophyceae</taxon>
        <taxon>Prorocentrales</taxon>
        <taxon>Prorocentraceae</taxon>
        <taxon>Prorocentrum</taxon>
    </lineage>
</organism>
<reference evidence="2" key="1">
    <citation type="submission" date="2023-10" db="EMBL/GenBank/DDBJ databases">
        <authorList>
            <person name="Chen Y."/>
            <person name="Shah S."/>
            <person name="Dougan E. K."/>
            <person name="Thang M."/>
            <person name="Chan C."/>
        </authorList>
    </citation>
    <scope>NUCLEOTIDE SEQUENCE [LARGE SCALE GENOMIC DNA]</scope>
</reference>
<dbReference type="PROSITE" id="PS51375">
    <property type="entry name" value="PPR"/>
    <property type="match status" value="1"/>
</dbReference>
<feature type="repeat" description="PPR" evidence="1">
    <location>
        <begin position="9"/>
        <end position="43"/>
    </location>
</feature>
<evidence type="ECO:0000313" key="3">
    <source>
        <dbReference type="Proteomes" id="UP001189429"/>
    </source>
</evidence>